<proteinExistence type="predicted"/>
<reference evidence="1 2" key="1">
    <citation type="journal article" date="2022" name="Allergy">
        <title>Genome assembly and annotation of Periplaneta americana reveal a comprehensive cockroach allergen profile.</title>
        <authorList>
            <person name="Wang L."/>
            <person name="Xiong Q."/>
            <person name="Saelim N."/>
            <person name="Wang L."/>
            <person name="Nong W."/>
            <person name="Wan A.T."/>
            <person name="Shi M."/>
            <person name="Liu X."/>
            <person name="Cao Q."/>
            <person name="Hui J.H.L."/>
            <person name="Sookrung N."/>
            <person name="Leung T.F."/>
            <person name="Tungtrongchitr A."/>
            <person name="Tsui S.K.W."/>
        </authorList>
    </citation>
    <scope>NUCLEOTIDE SEQUENCE [LARGE SCALE GENOMIC DNA]</scope>
    <source>
        <strain evidence="1">PWHHKU_190912</strain>
    </source>
</reference>
<accession>A0ABQ8RVX7</accession>
<sequence length="66" mass="7392">MSLNSIRRTKIDTGVAVKAAKIKDVGDILSAHFGENWDTLPNLKYYKLVVEGPQNNEIDKPDSDFD</sequence>
<organism evidence="1 2">
    <name type="scientific">Periplaneta americana</name>
    <name type="common">American cockroach</name>
    <name type="synonym">Blatta americana</name>
    <dbReference type="NCBI Taxonomy" id="6978"/>
    <lineage>
        <taxon>Eukaryota</taxon>
        <taxon>Metazoa</taxon>
        <taxon>Ecdysozoa</taxon>
        <taxon>Arthropoda</taxon>
        <taxon>Hexapoda</taxon>
        <taxon>Insecta</taxon>
        <taxon>Pterygota</taxon>
        <taxon>Neoptera</taxon>
        <taxon>Polyneoptera</taxon>
        <taxon>Dictyoptera</taxon>
        <taxon>Blattodea</taxon>
        <taxon>Blattoidea</taxon>
        <taxon>Blattidae</taxon>
        <taxon>Blattinae</taxon>
        <taxon>Periplaneta</taxon>
    </lineage>
</organism>
<evidence type="ECO:0000313" key="1">
    <source>
        <dbReference type="EMBL" id="KAJ4425836.1"/>
    </source>
</evidence>
<name>A0ABQ8RVX7_PERAM</name>
<comment type="caution">
    <text evidence="1">The sequence shown here is derived from an EMBL/GenBank/DDBJ whole genome shotgun (WGS) entry which is preliminary data.</text>
</comment>
<protein>
    <recommendedName>
        <fullName evidence="3">Per a allergen</fullName>
    </recommendedName>
</protein>
<evidence type="ECO:0008006" key="3">
    <source>
        <dbReference type="Google" id="ProtNLM"/>
    </source>
</evidence>
<gene>
    <name evidence="1" type="ORF">ANN_27462</name>
</gene>
<dbReference type="EMBL" id="JAJSOF020000041">
    <property type="protein sequence ID" value="KAJ4425836.1"/>
    <property type="molecule type" value="Genomic_DNA"/>
</dbReference>
<evidence type="ECO:0000313" key="2">
    <source>
        <dbReference type="Proteomes" id="UP001148838"/>
    </source>
</evidence>
<keyword evidence="2" id="KW-1185">Reference proteome</keyword>
<dbReference type="Proteomes" id="UP001148838">
    <property type="component" value="Unassembled WGS sequence"/>
</dbReference>